<protein>
    <submittedName>
        <fullName evidence="2">Uncharacterized protein</fullName>
    </submittedName>
</protein>
<keyword evidence="1" id="KW-1133">Transmembrane helix</keyword>
<dbReference type="InParanoid" id="A0A3N4LLV0"/>
<keyword evidence="3" id="KW-1185">Reference proteome</keyword>
<accession>A0A3N4LLV0</accession>
<dbReference type="Proteomes" id="UP000267821">
    <property type="component" value="Unassembled WGS sequence"/>
</dbReference>
<evidence type="ECO:0000256" key="1">
    <source>
        <dbReference type="SAM" id="Phobius"/>
    </source>
</evidence>
<dbReference type="EMBL" id="ML121544">
    <property type="protein sequence ID" value="RPB23903.1"/>
    <property type="molecule type" value="Genomic_DNA"/>
</dbReference>
<evidence type="ECO:0000313" key="2">
    <source>
        <dbReference type="EMBL" id="RPB23903.1"/>
    </source>
</evidence>
<organism evidence="2 3">
    <name type="scientific">Terfezia boudieri ATCC MYA-4762</name>
    <dbReference type="NCBI Taxonomy" id="1051890"/>
    <lineage>
        <taxon>Eukaryota</taxon>
        <taxon>Fungi</taxon>
        <taxon>Dikarya</taxon>
        <taxon>Ascomycota</taxon>
        <taxon>Pezizomycotina</taxon>
        <taxon>Pezizomycetes</taxon>
        <taxon>Pezizales</taxon>
        <taxon>Pezizaceae</taxon>
        <taxon>Terfezia</taxon>
    </lineage>
</organism>
<reference evidence="2 3" key="1">
    <citation type="journal article" date="2018" name="Nat. Ecol. Evol.">
        <title>Pezizomycetes genomes reveal the molecular basis of ectomycorrhizal truffle lifestyle.</title>
        <authorList>
            <person name="Murat C."/>
            <person name="Payen T."/>
            <person name="Noel B."/>
            <person name="Kuo A."/>
            <person name="Morin E."/>
            <person name="Chen J."/>
            <person name="Kohler A."/>
            <person name="Krizsan K."/>
            <person name="Balestrini R."/>
            <person name="Da Silva C."/>
            <person name="Montanini B."/>
            <person name="Hainaut M."/>
            <person name="Levati E."/>
            <person name="Barry K.W."/>
            <person name="Belfiori B."/>
            <person name="Cichocki N."/>
            <person name="Clum A."/>
            <person name="Dockter R.B."/>
            <person name="Fauchery L."/>
            <person name="Guy J."/>
            <person name="Iotti M."/>
            <person name="Le Tacon F."/>
            <person name="Lindquist E.A."/>
            <person name="Lipzen A."/>
            <person name="Malagnac F."/>
            <person name="Mello A."/>
            <person name="Molinier V."/>
            <person name="Miyauchi S."/>
            <person name="Poulain J."/>
            <person name="Riccioni C."/>
            <person name="Rubini A."/>
            <person name="Sitrit Y."/>
            <person name="Splivallo R."/>
            <person name="Traeger S."/>
            <person name="Wang M."/>
            <person name="Zifcakova L."/>
            <person name="Wipf D."/>
            <person name="Zambonelli A."/>
            <person name="Paolocci F."/>
            <person name="Nowrousian M."/>
            <person name="Ottonello S."/>
            <person name="Baldrian P."/>
            <person name="Spatafora J.W."/>
            <person name="Henrissat B."/>
            <person name="Nagy L.G."/>
            <person name="Aury J.M."/>
            <person name="Wincker P."/>
            <person name="Grigoriev I.V."/>
            <person name="Bonfante P."/>
            <person name="Martin F.M."/>
        </authorList>
    </citation>
    <scope>NUCLEOTIDE SEQUENCE [LARGE SCALE GENOMIC DNA]</scope>
    <source>
        <strain evidence="2 3">ATCC MYA-4762</strain>
    </source>
</reference>
<feature type="transmembrane region" description="Helical" evidence="1">
    <location>
        <begin position="6"/>
        <end position="26"/>
    </location>
</feature>
<sequence>MPHVFGVWVIFVSYFPCCLLIMLLCFSSSQALVLIYPLHFCHRDIYNVALLSADPDTLFSYNSSTS</sequence>
<evidence type="ECO:0000313" key="3">
    <source>
        <dbReference type="Proteomes" id="UP000267821"/>
    </source>
</evidence>
<proteinExistence type="predicted"/>
<dbReference type="AlphaFoldDB" id="A0A3N4LLV0"/>
<gene>
    <name evidence="2" type="ORF">L211DRAFT_229280</name>
</gene>
<keyword evidence="1" id="KW-0472">Membrane</keyword>
<keyword evidence="1" id="KW-0812">Transmembrane</keyword>
<name>A0A3N4LLV0_9PEZI</name>